<dbReference type="SMART" id="SM00895">
    <property type="entry name" value="FCD"/>
    <property type="match status" value="1"/>
</dbReference>
<dbReference type="InterPro" id="IPR000524">
    <property type="entry name" value="Tscrpt_reg_HTH_GntR"/>
</dbReference>
<reference evidence="7" key="1">
    <citation type="journal article" date="2019" name="Int. J. Syst. Evol. Microbiol.">
        <title>The Global Catalogue of Microorganisms (GCM) 10K type strain sequencing project: providing services to taxonomists for standard genome sequencing and annotation.</title>
        <authorList>
            <consortium name="The Broad Institute Genomics Platform"/>
            <consortium name="The Broad Institute Genome Sequencing Center for Infectious Disease"/>
            <person name="Wu L."/>
            <person name="Ma J."/>
        </authorList>
    </citation>
    <scope>NUCLEOTIDE SEQUENCE [LARGE SCALE GENOMIC DNA]</scope>
    <source>
        <strain evidence="7">JCM 18123</strain>
    </source>
</reference>
<proteinExistence type="predicted"/>
<gene>
    <name evidence="6" type="ORF">GCM10023224_11060</name>
</gene>
<comment type="caution">
    <text evidence="6">The sequence shown here is derived from an EMBL/GenBank/DDBJ whole genome shotgun (WGS) entry which is preliminary data.</text>
</comment>
<organism evidence="6 7">
    <name type="scientific">Streptomonospora halophila</name>
    <dbReference type="NCBI Taxonomy" id="427369"/>
    <lineage>
        <taxon>Bacteria</taxon>
        <taxon>Bacillati</taxon>
        <taxon>Actinomycetota</taxon>
        <taxon>Actinomycetes</taxon>
        <taxon>Streptosporangiales</taxon>
        <taxon>Nocardiopsidaceae</taxon>
        <taxon>Streptomonospora</taxon>
    </lineage>
</organism>
<dbReference type="SUPFAM" id="SSF46785">
    <property type="entry name" value="Winged helix' DNA-binding domain"/>
    <property type="match status" value="1"/>
</dbReference>
<evidence type="ECO:0000256" key="3">
    <source>
        <dbReference type="ARBA" id="ARBA00023163"/>
    </source>
</evidence>
<dbReference type="Gene3D" id="1.20.120.530">
    <property type="entry name" value="GntR ligand-binding domain-like"/>
    <property type="match status" value="1"/>
</dbReference>
<dbReference type="SMART" id="SM00345">
    <property type="entry name" value="HTH_GNTR"/>
    <property type="match status" value="1"/>
</dbReference>
<keyword evidence="7" id="KW-1185">Reference proteome</keyword>
<feature type="domain" description="HTH gntR-type" evidence="5">
    <location>
        <begin position="87"/>
        <end position="155"/>
    </location>
</feature>
<name>A0ABP9GH40_9ACTN</name>
<evidence type="ECO:0000313" key="7">
    <source>
        <dbReference type="Proteomes" id="UP001499993"/>
    </source>
</evidence>
<dbReference type="Gene3D" id="1.10.10.10">
    <property type="entry name" value="Winged helix-like DNA-binding domain superfamily/Winged helix DNA-binding domain"/>
    <property type="match status" value="1"/>
</dbReference>
<sequence length="314" mass="33892">MVVFLRIPTETAAQSGQECVAPYDWSDHFYAASDSDVKIGVRRGHPPGGDAPRPPGRAPTTHERQAPVSTPDHAADAGADTAPAERLPVTQRAIEHIKGMIAAGLLRPGDRLPTERDLSAELGVSRSSMREAIRALTTLGVLEVRHGAGVYVTRLRPGDLLETFSVLAEISQGETLVEVLQVRRMLEPAATALAAARADDVQLRRLSAILDRIGTGESEGETVAADLHFHQAIVEITGNATLVAVNDGLSSRTFNARVWHGHREAGLTARLRGDHERIYQALRDRDPDAARAAATTHILEVERWLRGRLAPGEG</sequence>
<dbReference type="EMBL" id="BAABIK010000004">
    <property type="protein sequence ID" value="GAA4932637.1"/>
    <property type="molecule type" value="Genomic_DNA"/>
</dbReference>
<evidence type="ECO:0000256" key="4">
    <source>
        <dbReference type="SAM" id="MobiDB-lite"/>
    </source>
</evidence>
<keyword evidence="1" id="KW-0805">Transcription regulation</keyword>
<dbReference type="PANTHER" id="PTHR43537:SF5">
    <property type="entry name" value="UXU OPERON TRANSCRIPTIONAL REGULATOR"/>
    <property type="match status" value="1"/>
</dbReference>
<dbReference type="InterPro" id="IPR011711">
    <property type="entry name" value="GntR_C"/>
</dbReference>
<dbReference type="PANTHER" id="PTHR43537">
    <property type="entry name" value="TRANSCRIPTIONAL REGULATOR, GNTR FAMILY"/>
    <property type="match status" value="1"/>
</dbReference>
<dbReference type="InterPro" id="IPR036388">
    <property type="entry name" value="WH-like_DNA-bd_sf"/>
</dbReference>
<keyword evidence="2" id="KW-0238">DNA-binding</keyword>
<evidence type="ECO:0000256" key="2">
    <source>
        <dbReference type="ARBA" id="ARBA00023125"/>
    </source>
</evidence>
<dbReference type="Pfam" id="PF00392">
    <property type="entry name" value="GntR"/>
    <property type="match status" value="1"/>
</dbReference>
<dbReference type="Pfam" id="PF07729">
    <property type="entry name" value="FCD"/>
    <property type="match status" value="1"/>
</dbReference>
<evidence type="ECO:0000256" key="1">
    <source>
        <dbReference type="ARBA" id="ARBA00023015"/>
    </source>
</evidence>
<accession>A0ABP9GH40</accession>
<dbReference type="SUPFAM" id="SSF48008">
    <property type="entry name" value="GntR ligand-binding domain-like"/>
    <property type="match status" value="1"/>
</dbReference>
<dbReference type="PROSITE" id="PS50949">
    <property type="entry name" value="HTH_GNTR"/>
    <property type="match status" value="1"/>
</dbReference>
<evidence type="ECO:0000259" key="5">
    <source>
        <dbReference type="PROSITE" id="PS50949"/>
    </source>
</evidence>
<dbReference type="PRINTS" id="PR00035">
    <property type="entry name" value="HTHGNTR"/>
</dbReference>
<feature type="compositionally biased region" description="Low complexity" evidence="4">
    <location>
        <begin position="70"/>
        <end position="84"/>
    </location>
</feature>
<evidence type="ECO:0000313" key="6">
    <source>
        <dbReference type="EMBL" id="GAA4932637.1"/>
    </source>
</evidence>
<feature type="region of interest" description="Disordered" evidence="4">
    <location>
        <begin position="39"/>
        <end position="86"/>
    </location>
</feature>
<dbReference type="InterPro" id="IPR008920">
    <property type="entry name" value="TF_FadR/GntR_C"/>
</dbReference>
<dbReference type="Proteomes" id="UP001499993">
    <property type="component" value="Unassembled WGS sequence"/>
</dbReference>
<dbReference type="InterPro" id="IPR036390">
    <property type="entry name" value="WH_DNA-bd_sf"/>
</dbReference>
<protein>
    <recommendedName>
        <fullName evidence="5">HTH gntR-type domain-containing protein</fullName>
    </recommendedName>
</protein>
<dbReference type="CDD" id="cd07377">
    <property type="entry name" value="WHTH_GntR"/>
    <property type="match status" value="1"/>
</dbReference>
<keyword evidence="3" id="KW-0804">Transcription</keyword>